<gene>
    <name evidence="2" type="ORF">EAH76_04450</name>
</gene>
<keyword evidence="1" id="KW-0812">Transmembrane</keyword>
<evidence type="ECO:0000313" key="3">
    <source>
        <dbReference type="Proteomes" id="UP000319931"/>
    </source>
</evidence>
<keyword evidence="1" id="KW-1133">Transmembrane helix</keyword>
<evidence type="ECO:0000256" key="1">
    <source>
        <dbReference type="SAM" id="Phobius"/>
    </source>
</evidence>
<proteinExistence type="predicted"/>
<accession>A0A502FWU2</accession>
<dbReference type="OrthoDB" id="7628041at2"/>
<dbReference type="AlphaFoldDB" id="A0A502FWU2"/>
<evidence type="ECO:0000313" key="2">
    <source>
        <dbReference type="EMBL" id="TPG53965.1"/>
    </source>
</evidence>
<comment type="caution">
    <text evidence="2">The sequence shown here is derived from an EMBL/GenBank/DDBJ whole genome shotgun (WGS) entry which is preliminary data.</text>
</comment>
<reference evidence="2 3" key="1">
    <citation type="journal article" date="2019" name="Environ. Microbiol.">
        <title>Species interactions and distinct microbial communities in high Arctic permafrost affected cryosols are associated with the CH4 and CO2 gas fluxes.</title>
        <authorList>
            <person name="Altshuler I."/>
            <person name="Hamel J."/>
            <person name="Turney S."/>
            <person name="Magnuson E."/>
            <person name="Levesque R."/>
            <person name="Greer C."/>
            <person name="Whyte L.G."/>
        </authorList>
    </citation>
    <scope>NUCLEOTIDE SEQUENCE [LARGE SCALE GENOMIC DNA]</scope>
    <source>
        <strain evidence="2 3">E6.1</strain>
    </source>
</reference>
<evidence type="ECO:0008006" key="4">
    <source>
        <dbReference type="Google" id="ProtNLM"/>
    </source>
</evidence>
<name>A0A502FWU2_9SPHN</name>
<feature type="transmembrane region" description="Helical" evidence="1">
    <location>
        <begin position="12"/>
        <end position="28"/>
    </location>
</feature>
<dbReference type="Proteomes" id="UP000319931">
    <property type="component" value="Unassembled WGS sequence"/>
</dbReference>
<sequence>MSETQDYRANGYVALAGLFPPVVLNAFYERMRRDLDLTNASMRRFTARGPLLTKDAIEIYALQYPPMLTFLWGLTPRIAQATGCALLPTYAYFRLYQRGDVCRIHTDRPACEHSVSLTIAYGDDTPWPLSVATVADPVPQPVVREDFGDTAFGSVAMQPGDGVLYQGVHHRHGRLDPNPNAWSAHLFLHWVDADGRYKDQAFDRPTIDRVNAGR</sequence>
<protein>
    <recommendedName>
        <fullName evidence="4">Phytanoyl-CoA dioxygenase</fullName>
    </recommendedName>
</protein>
<dbReference type="EMBL" id="RCZC01000002">
    <property type="protein sequence ID" value="TPG53965.1"/>
    <property type="molecule type" value="Genomic_DNA"/>
</dbReference>
<keyword evidence="1" id="KW-0472">Membrane</keyword>
<keyword evidence="3" id="KW-1185">Reference proteome</keyword>
<organism evidence="2 3">
    <name type="scientific">Sphingomonas glacialis</name>
    <dbReference type="NCBI Taxonomy" id="658225"/>
    <lineage>
        <taxon>Bacteria</taxon>
        <taxon>Pseudomonadati</taxon>
        <taxon>Pseudomonadota</taxon>
        <taxon>Alphaproteobacteria</taxon>
        <taxon>Sphingomonadales</taxon>
        <taxon>Sphingomonadaceae</taxon>
        <taxon>Sphingomonas</taxon>
    </lineage>
</organism>
<dbReference type="RefSeq" id="WP_140848639.1">
    <property type="nucleotide sequence ID" value="NZ_RCZC01000002.1"/>
</dbReference>